<dbReference type="Proteomes" id="UP001597128">
    <property type="component" value="Unassembled WGS sequence"/>
</dbReference>
<protein>
    <submittedName>
        <fullName evidence="3">ArsC family reductase</fullName>
    </submittedName>
</protein>
<evidence type="ECO:0000313" key="4">
    <source>
        <dbReference type="Proteomes" id="UP001597128"/>
    </source>
</evidence>
<reference evidence="4" key="1">
    <citation type="journal article" date="2019" name="Int. J. Syst. Evol. Microbiol.">
        <title>The Global Catalogue of Microorganisms (GCM) 10K type strain sequencing project: providing services to taxonomists for standard genome sequencing and annotation.</title>
        <authorList>
            <consortium name="The Broad Institute Genomics Platform"/>
            <consortium name="The Broad Institute Genome Sequencing Center for Infectious Disease"/>
            <person name="Wu L."/>
            <person name="Ma J."/>
        </authorList>
    </citation>
    <scope>NUCLEOTIDE SEQUENCE [LARGE SCALE GENOMIC DNA]</scope>
    <source>
        <strain evidence="4">CCUG 58412</strain>
    </source>
</reference>
<organism evidence="3 4">
    <name type="scientific">Methylophilus luteus</name>
    <dbReference type="NCBI Taxonomy" id="640108"/>
    <lineage>
        <taxon>Bacteria</taxon>
        <taxon>Pseudomonadati</taxon>
        <taxon>Pseudomonadota</taxon>
        <taxon>Betaproteobacteria</taxon>
        <taxon>Nitrosomonadales</taxon>
        <taxon>Methylophilaceae</taxon>
        <taxon>Methylophilus</taxon>
    </lineage>
</organism>
<name>A0ABW3F8R8_9PROT</name>
<comment type="similarity">
    <text evidence="1 2">Belongs to the ArsC family.</text>
</comment>
<dbReference type="PANTHER" id="PTHR30041:SF8">
    <property type="entry name" value="PROTEIN YFFB"/>
    <property type="match status" value="1"/>
</dbReference>
<sequence length="117" mass="13180">MKLYGIPNCSTVKKARAWLEQHAIAYEFHDFKKLGLDAATGQQWLTQQPWEKLVNRSGMTWRNLSDAEKNAVVDAASALPLMQDKTSVIKRPLLVDNGQILALGFNDADYSQLFAKE</sequence>
<accession>A0ABW3F8R8</accession>
<dbReference type="NCBIfam" id="NF008107">
    <property type="entry name" value="PRK10853.1"/>
    <property type="match status" value="1"/>
</dbReference>
<evidence type="ECO:0000256" key="2">
    <source>
        <dbReference type="PROSITE-ProRule" id="PRU01282"/>
    </source>
</evidence>
<evidence type="ECO:0000313" key="3">
    <source>
        <dbReference type="EMBL" id="MFD0913139.1"/>
    </source>
</evidence>
<dbReference type="SUPFAM" id="SSF52833">
    <property type="entry name" value="Thioredoxin-like"/>
    <property type="match status" value="1"/>
</dbReference>
<dbReference type="InterPro" id="IPR006660">
    <property type="entry name" value="Arsenate_reductase-like"/>
</dbReference>
<comment type="caution">
    <text evidence="3">The sequence shown here is derived from an EMBL/GenBank/DDBJ whole genome shotgun (WGS) entry which is preliminary data.</text>
</comment>
<dbReference type="InterPro" id="IPR036249">
    <property type="entry name" value="Thioredoxin-like_sf"/>
</dbReference>
<dbReference type="EMBL" id="JBHTKB010000001">
    <property type="protein sequence ID" value="MFD0913139.1"/>
    <property type="molecule type" value="Genomic_DNA"/>
</dbReference>
<keyword evidence="4" id="KW-1185">Reference proteome</keyword>
<dbReference type="InterPro" id="IPR006504">
    <property type="entry name" value="Tscrpt_reg_Spx/MgsR"/>
</dbReference>
<evidence type="ECO:0000256" key="1">
    <source>
        <dbReference type="ARBA" id="ARBA00007198"/>
    </source>
</evidence>
<dbReference type="CDD" id="cd03035">
    <property type="entry name" value="ArsC_Yffb"/>
    <property type="match status" value="1"/>
</dbReference>
<proteinExistence type="inferred from homology"/>
<dbReference type="PROSITE" id="PS51353">
    <property type="entry name" value="ARSC"/>
    <property type="match status" value="1"/>
</dbReference>
<dbReference type="Gene3D" id="3.40.30.10">
    <property type="entry name" value="Glutaredoxin"/>
    <property type="match status" value="1"/>
</dbReference>
<dbReference type="NCBIfam" id="TIGR01617">
    <property type="entry name" value="arsC_related"/>
    <property type="match status" value="1"/>
</dbReference>
<gene>
    <name evidence="3" type="ORF">ACFQ1Z_06230</name>
</gene>
<dbReference type="Pfam" id="PF03960">
    <property type="entry name" value="ArsC"/>
    <property type="match status" value="1"/>
</dbReference>
<dbReference type="RefSeq" id="WP_379056400.1">
    <property type="nucleotide sequence ID" value="NZ_JBHTKB010000001.1"/>
</dbReference>
<dbReference type="PANTHER" id="PTHR30041">
    <property type="entry name" value="ARSENATE REDUCTASE"/>
    <property type="match status" value="1"/>
</dbReference>